<accession>A0ABY8SSI0</accession>
<dbReference type="Pfam" id="PF09234">
    <property type="entry name" value="DUF1963"/>
    <property type="match status" value="1"/>
</dbReference>
<evidence type="ECO:0000313" key="2">
    <source>
        <dbReference type="Proteomes" id="UP001240697"/>
    </source>
</evidence>
<dbReference type="Gene3D" id="2.30.320.10">
    <property type="entry name" value="YwqG-like"/>
    <property type="match status" value="1"/>
</dbReference>
<name>A0ABY8SSI0_9BURK</name>
<dbReference type="SUPFAM" id="SSF103032">
    <property type="entry name" value="Hypothetical protein YwqG"/>
    <property type="match status" value="1"/>
</dbReference>
<protein>
    <submittedName>
        <fullName evidence="1">YwqG family protein</fullName>
    </submittedName>
</protein>
<dbReference type="InterPro" id="IPR015315">
    <property type="entry name" value="DUF1963"/>
</dbReference>
<dbReference type="Proteomes" id="UP001240697">
    <property type="component" value="Chromosome"/>
</dbReference>
<evidence type="ECO:0000313" key="1">
    <source>
        <dbReference type="EMBL" id="WHS65868.1"/>
    </source>
</evidence>
<proteinExistence type="predicted"/>
<keyword evidence="2" id="KW-1185">Reference proteome</keyword>
<dbReference type="PANTHER" id="PTHR36436">
    <property type="entry name" value="SLL5081 PROTEIN"/>
    <property type="match status" value="1"/>
</dbReference>
<gene>
    <name evidence="1" type="ORF">QMY55_01515</name>
</gene>
<reference evidence="1 2" key="1">
    <citation type="submission" date="2023-05" db="EMBL/GenBank/DDBJ databases">
        <authorList>
            <person name="Yin Y."/>
            <person name="Lu Z."/>
        </authorList>
    </citation>
    <scope>NUCLEOTIDE SEQUENCE [LARGE SCALE GENOMIC DNA]</scope>
    <source>
        <strain evidence="1 2">ZM22</strain>
    </source>
</reference>
<sequence>MNYCSEQEIAQAIEPVLEDAELARQLAAQSRPAVWLQTQLAQGEDEIPLGATKLGGCPDLPAQTRWPERGPYPDTHQRVESLRADSVAPNSRWRWAKPEQAQKFRAEALQHVERLLNPFPLHFLAQINFADVWAAGPVDEDMPRSGLLSLFYDLEEQPWGYDPADACSLKALWHEAGSQLQRHEQPAALQAISADWQIKPATCELHACRAPLSMESAQWNALQLPLTEEQEDAFAEWWFDEAQNDASNDGEDACCHRIGGWPTPVQGDMQTECALVAAGQYCGNGQAYQDPALQAVRETAGQWLLLLQLGTDEKLGMNWGDNGQLYLWIRRDDLRARRFDKAWLVLQCH</sequence>
<organism evidence="1 2">
    <name type="scientific">Comamonas resistens</name>
    <dbReference type="NCBI Taxonomy" id="3046670"/>
    <lineage>
        <taxon>Bacteria</taxon>
        <taxon>Pseudomonadati</taxon>
        <taxon>Pseudomonadota</taxon>
        <taxon>Betaproteobacteria</taxon>
        <taxon>Burkholderiales</taxon>
        <taxon>Comamonadaceae</taxon>
        <taxon>Comamonas</taxon>
    </lineage>
</organism>
<dbReference type="RefSeq" id="WP_283486965.1">
    <property type="nucleotide sequence ID" value="NZ_CP125947.1"/>
</dbReference>
<dbReference type="PANTHER" id="PTHR36436:SF6">
    <property type="entry name" value="SLL5081 PROTEIN"/>
    <property type="match status" value="1"/>
</dbReference>
<dbReference type="InterPro" id="IPR035948">
    <property type="entry name" value="YwqG-like_sf"/>
</dbReference>
<dbReference type="EMBL" id="CP125947">
    <property type="protein sequence ID" value="WHS65868.1"/>
    <property type="molecule type" value="Genomic_DNA"/>
</dbReference>